<reference evidence="2 3" key="1">
    <citation type="journal article" date="2015" name="Nature">
        <title>rRNA introns, odd ribosomes, and small enigmatic genomes across a large radiation of phyla.</title>
        <authorList>
            <person name="Brown C.T."/>
            <person name="Hug L.A."/>
            <person name="Thomas B.C."/>
            <person name="Sharon I."/>
            <person name="Castelle C.J."/>
            <person name="Singh A."/>
            <person name="Wilkins M.J."/>
            <person name="Williams K.H."/>
            <person name="Banfield J.F."/>
        </authorList>
    </citation>
    <scope>NUCLEOTIDE SEQUENCE [LARGE SCALE GENOMIC DNA]</scope>
</reference>
<dbReference type="AlphaFoldDB" id="A0A0G0H0X0"/>
<evidence type="ECO:0000313" key="3">
    <source>
        <dbReference type="Proteomes" id="UP000034852"/>
    </source>
</evidence>
<proteinExistence type="predicted"/>
<keyword evidence="1" id="KW-1133">Transmembrane helix</keyword>
<dbReference type="EMBL" id="LBTH01000014">
    <property type="protein sequence ID" value="KKQ35857.1"/>
    <property type="molecule type" value="Genomic_DNA"/>
</dbReference>
<dbReference type="InterPro" id="IPR013211">
    <property type="entry name" value="LVIVD"/>
</dbReference>
<protein>
    <recommendedName>
        <fullName evidence="4">LVIVD repeat protein</fullName>
    </recommendedName>
</protein>
<dbReference type="Pfam" id="PF08309">
    <property type="entry name" value="LVIVD"/>
    <property type="match status" value="3"/>
</dbReference>
<sequence length="472" mass="50587">MTKVPFSIKKKLYGMEIQAFSLVEILLAMSILMFIIGALSGALINSTQNSINPGQEAVAVELAQEGMEATRSIRNENFSNLVDGTHGLAINTNKWTFSGTSDATGIYTRTVDISTYNITTKLITVQVEWQNNLGMTKSISLNSYLADISRIILPPPAWSTPGIASSLDLSGNANTIDIDVQGNYAYLVRPATEDIVVVNISDPDNPFYVASYDVTGNAIAIDVEGNYAYVSSDSNSGEFAIVNISNPLAMSTVGTLNLAGNQDPQKLFYDSNKVYLTRTNNSSGEFYIIDTTTPASPTILGNYEISGGAVDVFYRANKAYVAASANSTEVLILDVTNPATIVQLSVIDLAGNDDGDSITGFINTIIVSRAGGLLYTINVSNALSPSVSGSYNTGADVHKISINNSNTYAYLATSNTTQEFQVIDITNLSAPALYGSFNLSQDATGIKYVDSFDRAFLSDFSNSEELIILEPQ</sequence>
<name>A0A0G0H0X0_9BACT</name>
<keyword evidence="1" id="KW-0472">Membrane</keyword>
<accession>A0A0G0H0X0</accession>
<keyword evidence="1" id="KW-0812">Transmembrane</keyword>
<dbReference type="SUPFAM" id="SSF75011">
    <property type="entry name" value="3-carboxy-cis,cis-mucoante lactonizing enzyme"/>
    <property type="match status" value="1"/>
</dbReference>
<gene>
    <name evidence="2" type="ORF">US52_C0014G0002</name>
</gene>
<feature type="transmembrane region" description="Helical" evidence="1">
    <location>
        <begin position="21"/>
        <end position="44"/>
    </location>
</feature>
<comment type="caution">
    <text evidence="2">The sequence shown here is derived from an EMBL/GenBank/DDBJ whole genome shotgun (WGS) entry which is preliminary data.</text>
</comment>
<dbReference type="Proteomes" id="UP000034852">
    <property type="component" value="Unassembled WGS sequence"/>
</dbReference>
<evidence type="ECO:0008006" key="4">
    <source>
        <dbReference type="Google" id="ProtNLM"/>
    </source>
</evidence>
<evidence type="ECO:0000313" key="2">
    <source>
        <dbReference type="EMBL" id="KKQ35857.1"/>
    </source>
</evidence>
<evidence type="ECO:0000256" key="1">
    <source>
        <dbReference type="SAM" id="Phobius"/>
    </source>
</evidence>
<organism evidence="2 3">
    <name type="scientific">candidate division WS6 bacterium GW2011_GWA2_37_6</name>
    <dbReference type="NCBI Taxonomy" id="1619087"/>
    <lineage>
        <taxon>Bacteria</taxon>
        <taxon>Candidatus Dojkabacteria</taxon>
    </lineage>
</organism>